<dbReference type="Pfam" id="PF05199">
    <property type="entry name" value="GMC_oxred_C"/>
    <property type="match status" value="1"/>
</dbReference>
<dbReference type="AlphaFoldDB" id="A0A1J1IAM9"/>
<dbReference type="SUPFAM" id="SSF54373">
    <property type="entry name" value="FAD-linked reductases, C-terminal domain"/>
    <property type="match status" value="1"/>
</dbReference>
<dbReference type="STRING" id="568069.A0A1J1IAM9"/>
<feature type="binding site" evidence="2">
    <location>
        <position position="172"/>
    </location>
    <ligand>
        <name>FAD</name>
        <dbReference type="ChEBI" id="CHEBI:57692"/>
    </ligand>
</feature>
<dbReference type="InterPro" id="IPR007867">
    <property type="entry name" value="GMC_OxRtase_C"/>
</dbReference>
<evidence type="ECO:0000256" key="3">
    <source>
        <dbReference type="RuleBase" id="RU003968"/>
    </source>
</evidence>
<dbReference type="Pfam" id="PF00732">
    <property type="entry name" value="GMC_oxred_N"/>
    <property type="match status" value="1"/>
</dbReference>
<dbReference type="GO" id="GO:0050660">
    <property type="term" value="F:flavin adenine dinucleotide binding"/>
    <property type="evidence" value="ECO:0007669"/>
    <property type="project" value="InterPro"/>
</dbReference>
<dbReference type="PANTHER" id="PTHR11552">
    <property type="entry name" value="GLUCOSE-METHANOL-CHOLINE GMC OXIDOREDUCTASE"/>
    <property type="match status" value="1"/>
</dbReference>
<dbReference type="OrthoDB" id="269227at2759"/>
<sequence length="631" mass="69432">MFHCAEFISESCLFLCRSSKTMVTCDCPVGAASAGQTLAALCGGGQFMLFMGLLEVFIRSQCDLEDPCNRPKTKLAREIDYDYDFIVIGGGSGGSVTASRLSEVPEWKVLLIEADTPNRPDEPTGTQIPSMFLNYLGSDIDYKFNTEPEKGACLSSPEHRCYWPRGKVLGGTSVINGMMYIRGNPNDYNDWDAMGNPGWKFRDVLPYFMKSEDNQQLNEVDSDFHKTGGMLPVSKFPYTPPISKAILRGGEELGFKVQDLNGANNTGFMIAQTNSKNGIRYSAARAFLRPAAKRPNLHIMVNTTASKVLINPHTKTATGVEIIDHEGHSRRINAKKEVIVSGGAVNSPQILLLSGIGPREELQKFGIRQVHQLPGVGKNLHNHVAYFINFYINDTDTRSLNWATAMEYLLFRDGLMSGTGVSSVTAKIASKYAENPNDPDIQYYFGGFLADCAVSGQVGELSSNYSRSIQIFPAVLHPKSRGYITLNSKDPFDAPKIFANYLDEDHDIKVLVEGIRFAIKLSETSPMRAYGMELDRTPVAGCNQPFGSQEYWECAVRQNTGAENHQAGSCKMGPSRDPFAVVNHELKVHGVRNLRVIDASVMPKVTSGNTNAPIIMIAEKASDLIKRAWGA</sequence>
<proteinExistence type="inferred from homology"/>
<evidence type="ECO:0000256" key="2">
    <source>
        <dbReference type="PIRSR" id="PIRSR000137-2"/>
    </source>
</evidence>
<name>A0A1J1IAM9_9DIPT</name>
<gene>
    <name evidence="6" type="primary">putative Glucose dehydrogenase</name>
    <name evidence="6" type="ORF">CLUMA_CG010699</name>
</gene>
<keyword evidence="3" id="KW-0285">Flavoprotein</keyword>
<dbReference type="Proteomes" id="UP000183832">
    <property type="component" value="Unassembled WGS sequence"/>
</dbReference>
<dbReference type="PROSITE" id="PS00623">
    <property type="entry name" value="GMC_OXRED_1"/>
    <property type="match status" value="1"/>
</dbReference>
<comment type="cofactor">
    <cofactor evidence="2">
        <name>FAD</name>
        <dbReference type="ChEBI" id="CHEBI:57692"/>
    </cofactor>
</comment>
<dbReference type="InterPro" id="IPR036188">
    <property type="entry name" value="FAD/NAD-bd_sf"/>
</dbReference>
<accession>A0A1J1IAM9</accession>
<dbReference type="PANTHER" id="PTHR11552:SF217">
    <property type="entry name" value="GLUCOSE DEHYDROGENASE [FAD, QUINONE]"/>
    <property type="match status" value="1"/>
</dbReference>
<evidence type="ECO:0000259" key="4">
    <source>
        <dbReference type="PROSITE" id="PS00623"/>
    </source>
</evidence>
<feature type="domain" description="Glucose-methanol-choline oxidoreductase N-terminal" evidence="5">
    <location>
        <begin position="343"/>
        <end position="357"/>
    </location>
</feature>
<evidence type="ECO:0000313" key="7">
    <source>
        <dbReference type="Proteomes" id="UP000183832"/>
    </source>
</evidence>
<dbReference type="SUPFAM" id="SSF51905">
    <property type="entry name" value="FAD/NAD(P)-binding domain"/>
    <property type="match status" value="1"/>
</dbReference>
<keyword evidence="2 3" id="KW-0274">FAD</keyword>
<dbReference type="EMBL" id="CVRI01000047">
    <property type="protein sequence ID" value="CRK97304.1"/>
    <property type="molecule type" value="Genomic_DNA"/>
</dbReference>
<dbReference type="PROSITE" id="PS00624">
    <property type="entry name" value="GMC_OXRED_2"/>
    <property type="match status" value="1"/>
</dbReference>
<organism evidence="6 7">
    <name type="scientific">Clunio marinus</name>
    <dbReference type="NCBI Taxonomy" id="568069"/>
    <lineage>
        <taxon>Eukaryota</taxon>
        <taxon>Metazoa</taxon>
        <taxon>Ecdysozoa</taxon>
        <taxon>Arthropoda</taxon>
        <taxon>Hexapoda</taxon>
        <taxon>Insecta</taxon>
        <taxon>Pterygota</taxon>
        <taxon>Neoptera</taxon>
        <taxon>Endopterygota</taxon>
        <taxon>Diptera</taxon>
        <taxon>Nematocera</taxon>
        <taxon>Chironomoidea</taxon>
        <taxon>Chironomidae</taxon>
        <taxon>Clunio</taxon>
    </lineage>
</organism>
<feature type="binding site" evidence="2">
    <location>
        <position position="168"/>
    </location>
    <ligand>
        <name>FAD</name>
        <dbReference type="ChEBI" id="CHEBI:57692"/>
    </ligand>
</feature>
<evidence type="ECO:0000259" key="5">
    <source>
        <dbReference type="PROSITE" id="PS00624"/>
    </source>
</evidence>
<dbReference type="PIRSF" id="PIRSF000137">
    <property type="entry name" value="Alcohol_oxidase"/>
    <property type="match status" value="1"/>
</dbReference>
<evidence type="ECO:0000256" key="1">
    <source>
        <dbReference type="ARBA" id="ARBA00010790"/>
    </source>
</evidence>
<dbReference type="Gene3D" id="3.50.50.60">
    <property type="entry name" value="FAD/NAD(P)-binding domain"/>
    <property type="match status" value="1"/>
</dbReference>
<dbReference type="GO" id="GO:0016614">
    <property type="term" value="F:oxidoreductase activity, acting on CH-OH group of donors"/>
    <property type="evidence" value="ECO:0007669"/>
    <property type="project" value="InterPro"/>
</dbReference>
<dbReference type="Gene3D" id="3.30.560.10">
    <property type="entry name" value="Glucose Oxidase, domain 3"/>
    <property type="match status" value="1"/>
</dbReference>
<dbReference type="InterPro" id="IPR000172">
    <property type="entry name" value="GMC_OxRdtase_N"/>
</dbReference>
<protein>
    <submittedName>
        <fullName evidence="6">CLUMA_CG010699, isoform A</fullName>
    </submittedName>
</protein>
<evidence type="ECO:0000313" key="6">
    <source>
        <dbReference type="EMBL" id="CRK97304.1"/>
    </source>
</evidence>
<dbReference type="InterPro" id="IPR012132">
    <property type="entry name" value="GMC_OxRdtase"/>
</dbReference>
<feature type="domain" description="Glucose-methanol-choline oxidoreductase N-terminal" evidence="4">
    <location>
        <begin position="166"/>
        <end position="189"/>
    </location>
</feature>
<reference evidence="6 7" key="1">
    <citation type="submission" date="2015-04" db="EMBL/GenBank/DDBJ databases">
        <authorList>
            <person name="Syromyatnikov M.Y."/>
            <person name="Popov V.N."/>
        </authorList>
    </citation>
    <scope>NUCLEOTIDE SEQUENCE [LARGE SCALE GENOMIC DNA]</scope>
</reference>
<keyword evidence="7" id="KW-1185">Reference proteome</keyword>
<comment type="similarity">
    <text evidence="1 3">Belongs to the GMC oxidoreductase family.</text>
</comment>